<keyword evidence="1" id="KW-0472">Membrane</keyword>
<accession>A0ABS3UHW8</accession>
<evidence type="ECO:0008006" key="4">
    <source>
        <dbReference type="Google" id="ProtNLM"/>
    </source>
</evidence>
<dbReference type="Proteomes" id="UP000679690">
    <property type="component" value="Unassembled WGS sequence"/>
</dbReference>
<reference evidence="2 3" key="1">
    <citation type="submission" date="2021-03" db="EMBL/GenBank/DDBJ databases">
        <title>Actinoplanes flavus sp. nov., a novel actinomycete isolated from Coconut Palm rhizosphere soil.</title>
        <authorList>
            <person name="Luo X."/>
        </authorList>
    </citation>
    <scope>NUCLEOTIDE SEQUENCE [LARGE SCALE GENOMIC DNA]</scope>
    <source>
        <strain evidence="2 3">NEAU-H7</strain>
    </source>
</reference>
<keyword evidence="3" id="KW-1185">Reference proteome</keyword>
<proteinExistence type="predicted"/>
<keyword evidence="1" id="KW-0812">Transmembrane</keyword>
<feature type="transmembrane region" description="Helical" evidence="1">
    <location>
        <begin position="27"/>
        <end position="48"/>
    </location>
</feature>
<feature type="transmembrane region" description="Helical" evidence="1">
    <location>
        <begin position="85"/>
        <end position="106"/>
    </location>
</feature>
<organism evidence="2 3">
    <name type="scientific">Actinoplanes flavus</name>
    <dbReference type="NCBI Taxonomy" id="2820290"/>
    <lineage>
        <taxon>Bacteria</taxon>
        <taxon>Bacillati</taxon>
        <taxon>Actinomycetota</taxon>
        <taxon>Actinomycetes</taxon>
        <taxon>Micromonosporales</taxon>
        <taxon>Micromonosporaceae</taxon>
        <taxon>Actinoplanes</taxon>
    </lineage>
</organism>
<dbReference type="EMBL" id="JAGFNS010000004">
    <property type="protein sequence ID" value="MBO3737343.1"/>
    <property type="molecule type" value="Genomic_DNA"/>
</dbReference>
<protein>
    <recommendedName>
        <fullName evidence="4">Integral membrane protein</fullName>
    </recommendedName>
</protein>
<feature type="transmembrane region" description="Helical" evidence="1">
    <location>
        <begin position="54"/>
        <end position="73"/>
    </location>
</feature>
<sequence length="147" mass="14952">MRVSDRVPATATVNDDVLLRWVLKADAVVTGVNGIAYVALAGALTGVLGYPVSVQRWAGAFLVVYAMVVGVIATRPVVSRAAVRAVIGANVAWVLLSIGVLSAGAIEATTLGRVWMAAQAAVVAAFAALQTYALVSPGRSGTARGCS</sequence>
<gene>
    <name evidence="2" type="ORF">J5X75_07405</name>
</gene>
<evidence type="ECO:0000313" key="3">
    <source>
        <dbReference type="Proteomes" id="UP000679690"/>
    </source>
</evidence>
<evidence type="ECO:0000313" key="2">
    <source>
        <dbReference type="EMBL" id="MBO3737343.1"/>
    </source>
</evidence>
<feature type="transmembrane region" description="Helical" evidence="1">
    <location>
        <begin position="112"/>
        <end position="135"/>
    </location>
</feature>
<comment type="caution">
    <text evidence="2">The sequence shown here is derived from an EMBL/GenBank/DDBJ whole genome shotgun (WGS) entry which is preliminary data.</text>
</comment>
<keyword evidence="1" id="KW-1133">Transmembrane helix</keyword>
<evidence type="ECO:0000256" key="1">
    <source>
        <dbReference type="SAM" id="Phobius"/>
    </source>
</evidence>
<name>A0ABS3UHW8_9ACTN</name>
<dbReference type="RefSeq" id="WP_208466558.1">
    <property type="nucleotide sequence ID" value="NZ_JAGFNS010000004.1"/>
</dbReference>